<dbReference type="GO" id="GO:0008270">
    <property type="term" value="F:zinc ion binding"/>
    <property type="evidence" value="ECO:0007669"/>
    <property type="project" value="InterPro"/>
</dbReference>
<sequence>MKIKLNLLQKNQGKKKFDKKNVQFYNCDKYGHYASECKFNKSKKGDEEANVAQESSWPENEAVTFVSNFSEKMSNGETWYLDTGCSNHMTGRSEWLNNLDTSKRTKVKLADNSYLVAEGMRNTAIQRKDCKEVLIEKVLYILQT</sequence>
<dbReference type="AlphaFoldDB" id="A0A392PRC7"/>
<accession>A0A392PRC7</accession>
<dbReference type="Gene3D" id="4.10.60.10">
    <property type="entry name" value="Zinc finger, CCHC-type"/>
    <property type="match status" value="1"/>
</dbReference>
<evidence type="ECO:0000313" key="2">
    <source>
        <dbReference type="EMBL" id="MCI13465.1"/>
    </source>
</evidence>
<comment type="caution">
    <text evidence="2">The sequence shown here is derived from an EMBL/GenBank/DDBJ whole genome shotgun (WGS) entry which is preliminary data.</text>
</comment>
<dbReference type="SUPFAM" id="SSF57756">
    <property type="entry name" value="Retrovirus zinc finger-like domains"/>
    <property type="match status" value="1"/>
</dbReference>
<dbReference type="Pfam" id="PF22936">
    <property type="entry name" value="Pol_BBD"/>
    <property type="match status" value="1"/>
</dbReference>
<name>A0A392PRC7_9FABA</name>
<keyword evidence="3" id="KW-1185">Reference proteome</keyword>
<feature type="domain" description="Retrovirus-related Pol polyprotein from transposon TNT 1-94-like beta-barrel" evidence="1">
    <location>
        <begin position="79"/>
        <end position="142"/>
    </location>
</feature>
<dbReference type="EMBL" id="LXQA010088353">
    <property type="protein sequence ID" value="MCI13465.1"/>
    <property type="molecule type" value="Genomic_DNA"/>
</dbReference>
<evidence type="ECO:0000259" key="1">
    <source>
        <dbReference type="Pfam" id="PF22936"/>
    </source>
</evidence>
<organism evidence="2 3">
    <name type="scientific">Trifolium medium</name>
    <dbReference type="NCBI Taxonomy" id="97028"/>
    <lineage>
        <taxon>Eukaryota</taxon>
        <taxon>Viridiplantae</taxon>
        <taxon>Streptophyta</taxon>
        <taxon>Embryophyta</taxon>
        <taxon>Tracheophyta</taxon>
        <taxon>Spermatophyta</taxon>
        <taxon>Magnoliopsida</taxon>
        <taxon>eudicotyledons</taxon>
        <taxon>Gunneridae</taxon>
        <taxon>Pentapetalae</taxon>
        <taxon>rosids</taxon>
        <taxon>fabids</taxon>
        <taxon>Fabales</taxon>
        <taxon>Fabaceae</taxon>
        <taxon>Papilionoideae</taxon>
        <taxon>50 kb inversion clade</taxon>
        <taxon>NPAAA clade</taxon>
        <taxon>Hologalegina</taxon>
        <taxon>IRL clade</taxon>
        <taxon>Trifolieae</taxon>
        <taxon>Trifolium</taxon>
    </lineage>
</organism>
<protein>
    <submittedName>
        <fullName evidence="2">Retrovirus-related Pol polyprotein from transposon TNT 1-102</fullName>
    </submittedName>
</protein>
<dbReference type="InterPro" id="IPR036875">
    <property type="entry name" value="Znf_CCHC_sf"/>
</dbReference>
<reference evidence="2 3" key="1">
    <citation type="journal article" date="2018" name="Front. Plant Sci.">
        <title>Red Clover (Trifolium pratense) and Zigzag Clover (T. medium) - A Picture of Genomic Similarities and Differences.</title>
        <authorList>
            <person name="Dluhosova J."/>
            <person name="Istvanek J."/>
            <person name="Nedelnik J."/>
            <person name="Repkova J."/>
        </authorList>
    </citation>
    <scope>NUCLEOTIDE SEQUENCE [LARGE SCALE GENOMIC DNA]</scope>
    <source>
        <strain evidence="3">cv. 10/8</strain>
        <tissue evidence="2">Leaf</tissue>
    </source>
</reference>
<evidence type="ECO:0000313" key="3">
    <source>
        <dbReference type="Proteomes" id="UP000265520"/>
    </source>
</evidence>
<proteinExistence type="predicted"/>
<dbReference type="Proteomes" id="UP000265520">
    <property type="component" value="Unassembled WGS sequence"/>
</dbReference>
<dbReference type="InterPro" id="IPR054722">
    <property type="entry name" value="PolX-like_BBD"/>
</dbReference>
<dbReference type="GO" id="GO:0003676">
    <property type="term" value="F:nucleic acid binding"/>
    <property type="evidence" value="ECO:0007669"/>
    <property type="project" value="InterPro"/>
</dbReference>